<dbReference type="Proteomes" id="UP000030762">
    <property type="component" value="Unassembled WGS sequence"/>
</dbReference>
<gene>
    <name evidence="2" type="ORF">SDRG_09025</name>
</gene>
<feature type="compositionally biased region" description="Low complexity" evidence="1">
    <location>
        <begin position="108"/>
        <end position="119"/>
    </location>
</feature>
<name>T0RMI0_SAPDV</name>
<sequence length="173" mass="19204">MATTLKYSANVEMQAKNWLGLTTWKFQNWALDGSSLTIAHASCLKRDANSTVKYTVVHGGAWSAQQFGLRVQTIENGEIFACATSKTAWAMWLNAFFALDAKNKLQTSRDSTTSTTETQGSDDERSITDSPPRRLTKKVSFSGDVRVRMIEPRQPTEPELNAKFALQAAIFSC</sequence>
<dbReference type="OMA" id="NGEIFAC"/>
<accession>T0RMI0</accession>
<protein>
    <recommendedName>
        <fullName evidence="4">PH domain-containing protein</fullName>
    </recommendedName>
</protein>
<dbReference type="AlphaFoldDB" id="T0RMI0"/>
<feature type="region of interest" description="Disordered" evidence="1">
    <location>
        <begin position="108"/>
        <end position="134"/>
    </location>
</feature>
<dbReference type="RefSeq" id="XP_008613158.1">
    <property type="nucleotide sequence ID" value="XM_008614936.1"/>
</dbReference>
<keyword evidence="3" id="KW-1185">Reference proteome</keyword>
<evidence type="ECO:0000313" key="3">
    <source>
        <dbReference type="Proteomes" id="UP000030762"/>
    </source>
</evidence>
<evidence type="ECO:0000313" key="2">
    <source>
        <dbReference type="EMBL" id="EQC33518.1"/>
    </source>
</evidence>
<dbReference type="EMBL" id="JH767159">
    <property type="protein sequence ID" value="EQC33518.1"/>
    <property type="molecule type" value="Genomic_DNA"/>
</dbReference>
<dbReference type="GeneID" id="19949752"/>
<proteinExistence type="predicted"/>
<dbReference type="OrthoDB" id="63226at2759"/>
<organism evidence="2 3">
    <name type="scientific">Saprolegnia diclina (strain VS20)</name>
    <dbReference type="NCBI Taxonomy" id="1156394"/>
    <lineage>
        <taxon>Eukaryota</taxon>
        <taxon>Sar</taxon>
        <taxon>Stramenopiles</taxon>
        <taxon>Oomycota</taxon>
        <taxon>Saprolegniomycetes</taxon>
        <taxon>Saprolegniales</taxon>
        <taxon>Saprolegniaceae</taxon>
        <taxon>Saprolegnia</taxon>
    </lineage>
</organism>
<evidence type="ECO:0008006" key="4">
    <source>
        <dbReference type="Google" id="ProtNLM"/>
    </source>
</evidence>
<evidence type="ECO:0000256" key="1">
    <source>
        <dbReference type="SAM" id="MobiDB-lite"/>
    </source>
</evidence>
<dbReference type="InParanoid" id="T0RMI0"/>
<dbReference type="VEuPathDB" id="FungiDB:SDRG_09025"/>
<reference evidence="2 3" key="1">
    <citation type="submission" date="2012-04" db="EMBL/GenBank/DDBJ databases">
        <title>The Genome Sequence of Saprolegnia declina VS20.</title>
        <authorList>
            <consortium name="The Broad Institute Genome Sequencing Platform"/>
            <person name="Russ C."/>
            <person name="Nusbaum C."/>
            <person name="Tyler B."/>
            <person name="van West P."/>
            <person name="Dieguez-Uribeondo J."/>
            <person name="de Bruijn I."/>
            <person name="Tripathy S."/>
            <person name="Jiang R."/>
            <person name="Young S.K."/>
            <person name="Zeng Q."/>
            <person name="Gargeya S."/>
            <person name="Fitzgerald M."/>
            <person name="Haas B."/>
            <person name="Abouelleil A."/>
            <person name="Alvarado L."/>
            <person name="Arachchi H.M."/>
            <person name="Berlin A."/>
            <person name="Chapman S.B."/>
            <person name="Goldberg J."/>
            <person name="Griggs A."/>
            <person name="Gujja S."/>
            <person name="Hansen M."/>
            <person name="Howarth C."/>
            <person name="Imamovic A."/>
            <person name="Larimer J."/>
            <person name="McCowen C."/>
            <person name="Montmayeur A."/>
            <person name="Murphy C."/>
            <person name="Neiman D."/>
            <person name="Pearson M."/>
            <person name="Priest M."/>
            <person name="Roberts A."/>
            <person name="Saif S."/>
            <person name="Shea T."/>
            <person name="Sisk P."/>
            <person name="Sykes S."/>
            <person name="Wortman J."/>
            <person name="Nusbaum C."/>
            <person name="Birren B."/>
        </authorList>
    </citation>
    <scope>NUCLEOTIDE SEQUENCE [LARGE SCALE GENOMIC DNA]</scope>
    <source>
        <strain evidence="2 3">VS20</strain>
    </source>
</reference>